<evidence type="ECO:0000313" key="4">
    <source>
        <dbReference type="Proteomes" id="UP001596060"/>
    </source>
</evidence>
<dbReference type="CDD" id="cd04335">
    <property type="entry name" value="PrdX_deacylase"/>
    <property type="match status" value="1"/>
</dbReference>
<protein>
    <submittedName>
        <fullName evidence="3">Prolyl-tRNA synthetase associated domain-containing protein</fullName>
    </submittedName>
</protein>
<organism evidence="3 4">
    <name type="scientific">Bosea massiliensis</name>
    <dbReference type="NCBI Taxonomy" id="151419"/>
    <lineage>
        <taxon>Bacteria</taxon>
        <taxon>Pseudomonadati</taxon>
        <taxon>Pseudomonadota</taxon>
        <taxon>Alphaproteobacteria</taxon>
        <taxon>Hyphomicrobiales</taxon>
        <taxon>Boseaceae</taxon>
        <taxon>Bosea</taxon>
    </lineage>
</organism>
<dbReference type="Pfam" id="PF04073">
    <property type="entry name" value="tRNA_edit"/>
    <property type="match status" value="1"/>
</dbReference>
<dbReference type="InterPro" id="IPR040285">
    <property type="entry name" value="ProX/PRXD1"/>
</dbReference>
<dbReference type="SUPFAM" id="SSF55826">
    <property type="entry name" value="YbaK/ProRS associated domain"/>
    <property type="match status" value="1"/>
</dbReference>
<reference evidence="4" key="1">
    <citation type="journal article" date="2019" name="Int. J. Syst. Evol. Microbiol.">
        <title>The Global Catalogue of Microorganisms (GCM) 10K type strain sequencing project: providing services to taxonomists for standard genome sequencing and annotation.</title>
        <authorList>
            <consortium name="The Broad Institute Genomics Platform"/>
            <consortium name="The Broad Institute Genome Sequencing Center for Infectious Disease"/>
            <person name="Wu L."/>
            <person name="Ma J."/>
        </authorList>
    </citation>
    <scope>NUCLEOTIDE SEQUENCE [LARGE SCALE GENOMIC DNA]</scope>
    <source>
        <strain evidence="4">CCUG 43117</strain>
    </source>
</reference>
<proteinExistence type="inferred from homology"/>
<dbReference type="Gene3D" id="3.90.960.10">
    <property type="entry name" value="YbaK/aminoacyl-tRNA synthetase-associated domain"/>
    <property type="match status" value="1"/>
</dbReference>
<comment type="caution">
    <text evidence="3">The sequence shown here is derived from an EMBL/GenBank/DDBJ whole genome shotgun (WGS) entry which is preliminary data.</text>
</comment>
<comment type="similarity">
    <text evidence="1">Belongs to the PRORSD1 family.</text>
</comment>
<dbReference type="RefSeq" id="WP_066722954.1">
    <property type="nucleotide sequence ID" value="NZ_JBHSLU010000005.1"/>
</dbReference>
<dbReference type="Proteomes" id="UP001596060">
    <property type="component" value="Unassembled WGS sequence"/>
</dbReference>
<feature type="domain" description="YbaK/aminoacyl-tRNA synthetase-associated" evidence="2">
    <location>
        <begin position="31"/>
        <end position="156"/>
    </location>
</feature>
<accession>A0ABW0NUM0</accession>
<dbReference type="PANTHER" id="PTHR31423">
    <property type="entry name" value="YBAK DOMAIN-CONTAINING PROTEIN"/>
    <property type="match status" value="1"/>
</dbReference>
<evidence type="ECO:0000256" key="1">
    <source>
        <dbReference type="ARBA" id="ARBA00010201"/>
    </source>
</evidence>
<keyword evidence="4" id="KW-1185">Reference proteome</keyword>
<dbReference type="PANTHER" id="PTHR31423:SF3">
    <property type="entry name" value="PROLYL-TRNA SYNTHETASE ASSOCIATED DOMAIN-CONTAINING PROTEIN 1-RELATED"/>
    <property type="match status" value="1"/>
</dbReference>
<dbReference type="EMBL" id="JBHSLU010000005">
    <property type="protein sequence ID" value="MFC5504186.1"/>
    <property type="molecule type" value="Genomic_DNA"/>
</dbReference>
<sequence>MSPTIPATPLTPEQLCAHLDERGIPYVRVDHEAVFTVAESQALRGTLPGLHSKNLFVKDKKGRLFLVSARENARIDLKRLHETIGASGRLSFCSAEVLMDRLGVTPGSVTALAVINDREGAVTMVLDRNLATGEPVNFHPLINTATLRLALDDLLAFLRETGHDPMIVDLPVPADGQND</sequence>
<evidence type="ECO:0000313" key="3">
    <source>
        <dbReference type="EMBL" id="MFC5504186.1"/>
    </source>
</evidence>
<dbReference type="InterPro" id="IPR007214">
    <property type="entry name" value="YbaK/aa-tRNA-synth-assoc-dom"/>
</dbReference>
<name>A0ABW0NUM0_9HYPH</name>
<gene>
    <name evidence="3" type="ORF">ACFPN9_02815</name>
</gene>
<evidence type="ECO:0000259" key="2">
    <source>
        <dbReference type="Pfam" id="PF04073"/>
    </source>
</evidence>
<dbReference type="InterPro" id="IPR036754">
    <property type="entry name" value="YbaK/aa-tRNA-synt-asso_dom_sf"/>
</dbReference>